<evidence type="ECO:0000313" key="2">
    <source>
        <dbReference type="Proteomes" id="UP000035579"/>
    </source>
</evidence>
<gene>
    <name evidence="1" type="ORF">AA314_06275</name>
</gene>
<evidence type="ECO:0000313" key="1">
    <source>
        <dbReference type="EMBL" id="AKJ04649.1"/>
    </source>
</evidence>
<dbReference type="Gene3D" id="2.60.40.10">
    <property type="entry name" value="Immunoglobulins"/>
    <property type="match status" value="1"/>
</dbReference>
<dbReference type="Proteomes" id="UP000035579">
    <property type="component" value="Chromosome"/>
</dbReference>
<dbReference type="InterPro" id="IPR013783">
    <property type="entry name" value="Ig-like_fold"/>
</dbReference>
<protein>
    <submittedName>
        <fullName evidence="1">Fibronectin type III domain protein</fullName>
    </submittedName>
</protein>
<dbReference type="EMBL" id="CP011509">
    <property type="protein sequence ID" value="AKJ04649.1"/>
    <property type="molecule type" value="Genomic_DNA"/>
</dbReference>
<proteinExistence type="predicted"/>
<accession>A0AAC8QC25</accession>
<name>A0AAC8QC25_9BACT</name>
<sequence length="1975" mass="197562">MDETGQVEAASRGLALAHFRGQVDVEHGTITFEAIEPPRSMPRWGSGVRQPRTEVAIAQDGVPGRGPPNTVELVPTRTATEREACGGLNRFCGEVTLRSFYAVPLHDVWVELDAMAPGTGFESYNSSTTVPPGLANRFGLWSYGDLEPQGGSNTARWGFNLPAGQRENFSFTGRVMATVTASDAPVANAGPDTPQTVFTGDVVQLDGRGSLDGQGRPLTYRWSVLSRPAGSIAPLLNANTATPTIETDLPGDYVLELIVNNGLEDSAPDTLTLTSVIRNTILVSSVNLRTSSSSTMTVTLGSPTGLSQQCVNLSSNDSLIATVPGSVCVGSRERSASFTVTTGTRTGTATITAFATNFLDGTGEVGVSHRRMSLSLPSPLVGLDRELEGTLTLTDPAPAGGVTVTLSSNANNVVSLVDPPGASLAFAAGESTRTFKVKGLAEGSATFTVQAVGYSNATVSVSVTASATLTIPGGVVVAPSQTLAFPVSLSTPAPAGGVTVQLTSAVPGVVQVTPSVFIPEGATTPSVQPTVTGVTLGTAGITAIAPGYAPDTRTVDVRLSMGFSPSSLSVLVDNTGSLVLSLSAPAPAGGVTVDLWTDNPARASVPGTVTFPAGESQATVTVTGVSAGTTTLRASGTGLNQVTASLTVNPAPFITLSANPHVGKDMQGTTGGSLGVAAPAGNLNVTLTSADPSRLLLATAAGAPGSASITVQVMAGATHLPAIYLYGLDSSGTVQLTATGTGYARATAAVTLNPSGFQFPTNITSITTASFSANTSLGISLVELDPVNRTVISSGALRPGVSVSVPVSSSDVTVGVMTPSPVVFNAGDSRNNTAFDPIGGGTATLLLTQPAGFMPPSTGTQLTATVTAPGMSLGGLTLGKDLQASLTGYLGTAAPAGGVPVTLTVSDPSKALLSTSATTVGSGSLTLNMTAGTTATSSFYVQALAGSGTVQLRMSAPGYTATTSTVTLAPSGVTLLYCNRFCDTSFGTTTLSANSPLLLSLGRLNATTLALEATQPLRPGAAPLVVNVTSSNPSVGTIVNSPAAFSTNQSSLSTAEFDPLSAGTSTLTIDTPAGFTRPSNNQQVTATVSMPTMSVSTLTLGKDLQATMTVGLDTAAPAGNAQVTVTVADPTRVRLSTSSDVLGGESLTFTVFAGTTHTPNIYVQALAGSGTVQFTASAPGYTSKTGTLTLVPSGVTMAKCGSYCESSFGTTTFAANTGLTLFMVRLKPGTLLSDGAQPLRPGVGPVSVSVTSSNPTVGTLTTSPVTFTTHQSTATTQFDPVNAGTSILTIGTPAGFSTPSDGQQVTATVTAPNLGLGDLTLGKDLQASTTVSLGAAAPSGGIPVTVTVADPSKAVLSTSATTLGGNSLTLNVAAGGYSTPDIHVQALAGSGTVQYTVSAPGYNSKTGTLTLVPSGVTMAKCGSYCDSSFGTTTFAANTGLTLFMVRLKPGTLLSDGAQPLRPGVGPVSVNVTSSNPTVGTLTTSPVIFTTNQSAATTQFDPANGGTSILSIGTPAGFSTPSDGQQVTATVTAPNLGLGDLTLGKDLQASTTVSLGAAAPAGGVPVTITVADPAKAVLSTSATTLGGNSLTFTLAAGTTQTPTIHVQALAGSGTVQYTASAPGYNSKTSTLTLVPSGVTLAKCGSSCDSSFGTTSVAANTWLTLYMVRLNADTLLSEGAQPLRPGVGPVSVNVTSSNPTVGTLTTSPVTFTTHQSTATTQFDPVNAGTSILAIDTPVGFSTPSDGQQVTATVTAPDLGLGDLTLGKDLEVSTTVSLGAAAPAGGVPVTITVADPAKAVLSSSAYTLGSGSLTFTLAAGATQTPAIHVQALAGSGTVQYTVSAPGYNSKTATLTLVPSGFVIAGFSTTGSFDTLVSASDTTLNVYPAALDPVTMNLQATQLLRPGLANVNVTVTSSNPSVGTLTLSPVVFNNGPDTPNYRTTSFHPVSVGTTTLVVTGPAGFSQASNNNHITARVTQ</sequence>
<reference evidence="1 2" key="1">
    <citation type="submission" date="2015-05" db="EMBL/GenBank/DDBJ databases">
        <title>Genome assembly of Archangium gephyra DSM 2261.</title>
        <authorList>
            <person name="Sharma G."/>
            <person name="Subramanian S."/>
        </authorList>
    </citation>
    <scope>NUCLEOTIDE SEQUENCE [LARGE SCALE GENOMIC DNA]</scope>
    <source>
        <strain evidence="1 2">DSM 2261</strain>
    </source>
</reference>
<dbReference type="KEGG" id="age:AA314_06275"/>
<organism evidence="1 2">
    <name type="scientific">Archangium gephyra</name>
    <dbReference type="NCBI Taxonomy" id="48"/>
    <lineage>
        <taxon>Bacteria</taxon>
        <taxon>Pseudomonadati</taxon>
        <taxon>Myxococcota</taxon>
        <taxon>Myxococcia</taxon>
        <taxon>Myxococcales</taxon>
        <taxon>Cystobacterineae</taxon>
        <taxon>Archangiaceae</taxon>
        <taxon>Archangium</taxon>
    </lineage>
</organism>